<protein>
    <submittedName>
        <fullName evidence="6">Isopentenyltransferase 8</fullName>
    </submittedName>
</protein>
<dbReference type="Gene3D" id="1.10.287.890">
    <property type="entry name" value="Crystal structure of tRNA isopentenylpyrophosphate transferase (bh2366) domain"/>
    <property type="match status" value="1"/>
</dbReference>
<dbReference type="PANTHER" id="PTHR11088:SF86">
    <property type="entry name" value="ADENYLATE ISOPENTENYLTRANSFERASE 4-RELATED"/>
    <property type="match status" value="1"/>
</dbReference>
<dbReference type="InterPro" id="IPR027417">
    <property type="entry name" value="P-loop_NTPase"/>
</dbReference>
<dbReference type="GO" id="GO:0005524">
    <property type="term" value="F:ATP binding"/>
    <property type="evidence" value="ECO:0007669"/>
    <property type="project" value="UniProtKB-KW"/>
</dbReference>
<dbReference type="FunFam" id="3.40.50.300:FF:001570">
    <property type="entry name" value="Adenylate isopentenyltransferase"/>
    <property type="match status" value="1"/>
</dbReference>
<dbReference type="Pfam" id="PF01715">
    <property type="entry name" value="IPPT"/>
    <property type="match status" value="2"/>
</dbReference>
<accession>T2HUN5</accession>
<comment type="similarity">
    <text evidence="1">Belongs to the IPP transferase family.</text>
</comment>
<dbReference type="OrthoDB" id="775260at2759"/>
<evidence type="ECO:0000313" key="6">
    <source>
        <dbReference type="EMBL" id="BAN84023.1"/>
    </source>
</evidence>
<dbReference type="PANTHER" id="PTHR11088">
    <property type="entry name" value="TRNA DIMETHYLALLYLTRANSFERASE"/>
    <property type="match status" value="1"/>
</dbReference>
<keyword evidence="5" id="KW-0067">ATP-binding</keyword>
<evidence type="ECO:0000256" key="4">
    <source>
        <dbReference type="ARBA" id="ARBA00022741"/>
    </source>
</evidence>
<dbReference type="Gene3D" id="3.40.50.300">
    <property type="entry name" value="P-loop containing nucleotide triphosphate hydrolases"/>
    <property type="match status" value="1"/>
</dbReference>
<evidence type="ECO:0000256" key="5">
    <source>
        <dbReference type="ARBA" id="ARBA00022840"/>
    </source>
</evidence>
<keyword evidence="2 6" id="KW-0808">Transferase</keyword>
<evidence type="ECO:0000256" key="2">
    <source>
        <dbReference type="ARBA" id="ARBA00022679"/>
    </source>
</evidence>
<proteinExistence type="evidence at transcript level"/>
<organism evidence="6">
    <name type="scientific">Oryza sativa subsp. japonica</name>
    <name type="common">Rice</name>
    <dbReference type="NCBI Taxonomy" id="39947"/>
    <lineage>
        <taxon>Eukaryota</taxon>
        <taxon>Viridiplantae</taxon>
        <taxon>Streptophyta</taxon>
        <taxon>Embryophyta</taxon>
        <taxon>Tracheophyta</taxon>
        <taxon>Spermatophyta</taxon>
        <taxon>Magnoliopsida</taxon>
        <taxon>Liliopsida</taxon>
        <taxon>Poales</taxon>
        <taxon>Poaceae</taxon>
        <taxon>BOP clade</taxon>
        <taxon>Oryzoideae</taxon>
        <taxon>Oryzeae</taxon>
        <taxon>Oryzinae</taxon>
        <taxon>Oryza</taxon>
        <taxon>Oryza sativa</taxon>
    </lineage>
</organism>
<dbReference type="InterPro" id="IPR039657">
    <property type="entry name" value="Dimethylallyltransferase"/>
</dbReference>
<dbReference type="AlphaFoldDB" id="T2HUN5"/>
<evidence type="ECO:0000256" key="1">
    <source>
        <dbReference type="ARBA" id="ARBA00005842"/>
    </source>
</evidence>
<dbReference type="GO" id="GO:0009691">
    <property type="term" value="P:cytokinin biosynthetic process"/>
    <property type="evidence" value="ECO:0007669"/>
    <property type="project" value="UniProtKB-KW"/>
</dbReference>
<sequence>MSSLGLKIRTVVRSPMAAAAVAGVGRDGSFASQKRPRRVSVRMERSRVGDGCCCSCSGRGGVASTTAVRPSTGMVVIVGATGTGKTKLSIDAAQELAGEVVNADKIQLYDGLDVTTNKVSLADRRGVPHHLLGAIRAEAGELPPSSFRSLAAAAAAGIASRGRVPVVAGGSNSLIHALLADPIDAAPRDPFADADVGYRPALRFPCCLLWVDVDDDVLDEYLDRRVDDMVGEGMVEELEEYFATTSASERASHAGLGKAIGVPELGDYFAGRKSLDAAIDEIKANTRVLAARQVGKIRRMADVWGWPIRRLDATATIRARLSGAGRAAEAAAWERDVRGPGLAAMRQFVGRADFNAAAVDQLAARSRRQCLRGGMVAG</sequence>
<evidence type="ECO:0000256" key="3">
    <source>
        <dbReference type="ARBA" id="ARBA00022712"/>
    </source>
</evidence>
<reference evidence="6" key="1">
    <citation type="journal article" date="2013" name="Plant Cell Physiol.">
        <title>Nitrogen-dependent regulation of de novo cytokinin biosynthesis in rice: the role of glutamine metabolism as an additional signal.</title>
        <authorList>
            <person name="Kamada-Nobusada T."/>
            <person name="Makita N."/>
            <person name="Kojima M."/>
            <person name="Sakakibara H."/>
        </authorList>
    </citation>
    <scope>NUCLEOTIDE SEQUENCE</scope>
</reference>
<dbReference type="SUPFAM" id="SSF52540">
    <property type="entry name" value="P-loop containing nucleoside triphosphate hydrolases"/>
    <property type="match status" value="1"/>
</dbReference>
<dbReference type="GO" id="GO:0016740">
    <property type="term" value="F:transferase activity"/>
    <property type="evidence" value="ECO:0007669"/>
    <property type="project" value="UniProtKB-KW"/>
</dbReference>
<keyword evidence="4" id="KW-0547">Nucleotide-binding</keyword>
<dbReference type="EMBL" id="AB853903">
    <property type="protein sequence ID" value="BAN84023.1"/>
    <property type="molecule type" value="mRNA"/>
</dbReference>
<name>T2HUN5_ORYSJ</name>
<keyword evidence="3" id="KW-0203">Cytokinin biosynthesis</keyword>
<gene>
    <name evidence="6" type="primary">OsIPT8</name>
</gene>